<feature type="compositionally biased region" description="Polar residues" evidence="4">
    <location>
        <begin position="588"/>
        <end position="598"/>
    </location>
</feature>
<dbReference type="InParanoid" id="A0A0D1ZYT1"/>
<name>A0A0D1ZYT1_9PEZI</name>
<evidence type="ECO:0000256" key="3">
    <source>
        <dbReference type="PROSITE-ProRule" id="PRU00176"/>
    </source>
</evidence>
<feature type="region of interest" description="Disordered" evidence="4">
    <location>
        <begin position="141"/>
        <end position="171"/>
    </location>
</feature>
<dbReference type="OrthoDB" id="271725at2759"/>
<dbReference type="STRING" id="253628.A0A0D1ZYT1"/>
<dbReference type="InterPro" id="IPR012677">
    <property type="entry name" value="Nucleotide-bd_a/b_plait_sf"/>
</dbReference>
<dbReference type="AlphaFoldDB" id="A0A0D1ZYT1"/>
<dbReference type="SMART" id="SM00360">
    <property type="entry name" value="RRM"/>
    <property type="match status" value="2"/>
</dbReference>
<proteinExistence type="predicted"/>
<evidence type="ECO:0000256" key="4">
    <source>
        <dbReference type="SAM" id="MobiDB-lite"/>
    </source>
</evidence>
<feature type="region of interest" description="Disordered" evidence="4">
    <location>
        <begin position="537"/>
        <end position="610"/>
    </location>
</feature>
<keyword evidence="2 3" id="KW-0694">RNA-binding</keyword>
<dbReference type="Proteomes" id="UP000053259">
    <property type="component" value="Unassembled WGS sequence"/>
</dbReference>
<feature type="domain" description="RRM" evidence="5">
    <location>
        <begin position="283"/>
        <end position="356"/>
    </location>
</feature>
<keyword evidence="1" id="KW-0677">Repeat</keyword>
<dbReference type="GO" id="GO:0003723">
    <property type="term" value="F:RNA binding"/>
    <property type="evidence" value="ECO:0007669"/>
    <property type="project" value="UniProtKB-UniRule"/>
</dbReference>
<evidence type="ECO:0000256" key="2">
    <source>
        <dbReference type="ARBA" id="ARBA00022884"/>
    </source>
</evidence>
<sequence>MKMASINVSDYSGNRKHAFNIPGAGYTLPGGYGQHAASQASALRAAPYLSAGNPLVQTGHTDPASIAALAQGFGAMNLTGNFAASRGSGSHMSPTGTDYSVNGYANQPGMFMAQQPFLFMPSTSGNSASANMYTSVPSHMHSSGFSNSTDNSPHGQSWTPRIPSDGSSGPGMPALITPRRGSISSNEEHVPATPFTVQGNYNNGVAVLDRSPTAMYGQSGTPSPLQFIQPFSPMHQKFPLTVTTPVHIQMLVAQDPPIPRAIPAPSSPIKPLDRCLENKNGETNVYIRGLLPETTDEMLHVWGLRFGDIQSSKSIIDLKTGLCKGFGFIKYHNFDDAESCIRGFHFLGYEVSFARESFYAKLKKFSDESNTNLYVSNIPRNMNEHELSQCFAPYKVLSSRILRDDSGNGRGVGFARFESREICEEVMKKFNNTPVSKNGGEEHVIQIRYSDTHEQKMLKQQTAAARQFRAAEFEYGCLQTGRHGPGLLSMPDRVSSTSPAHTTSPSASDAAPTFEQYLHRAAAPYVAPALNGRQAANFPNSRSPLSAIPPEAASGRQTPRVSLPASEVKNEGGVALDGEESKPRPASVHSTRSSQTGNADVAATNAADHK</sequence>
<dbReference type="Pfam" id="PF00076">
    <property type="entry name" value="RRM_1"/>
    <property type="match status" value="2"/>
</dbReference>
<dbReference type="PROSITE" id="PS50102">
    <property type="entry name" value="RRM"/>
    <property type="match status" value="2"/>
</dbReference>
<feature type="compositionally biased region" description="Low complexity" evidence="4">
    <location>
        <begin position="495"/>
        <end position="510"/>
    </location>
</feature>
<reference evidence="6 7" key="1">
    <citation type="submission" date="2015-01" db="EMBL/GenBank/DDBJ databases">
        <title>The Genome Sequence of Ochroconis gallopava CBS43764.</title>
        <authorList>
            <consortium name="The Broad Institute Genomics Platform"/>
            <person name="Cuomo C."/>
            <person name="de Hoog S."/>
            <person name="Gorbushina A."/>
            <person name="Stielow B."/>
            <person name="Teixiera M."/>
            <person name="Abouelleil A."/>
            <person name="Chapman S.B."/>
            <person name="Priest M."/>
            <person name="Young S.K."/>
            <person name="Wortman J."/>
            <person name="Nusbaum C."/>
            <person name="Birren B."/>
        </authorList>
    </citation>
    <scope>NUCLEOTIDE SEQUENCE [LARGE SCALE GENOMIC DNA]</scope>
    <source>
        <strain evidence="6 7">CBS 43764</strain>
    </source>
</reference>
<dbReference type="Gene3D" id="3.30.70.330">
    <property type="match status" value="2"/>
</dbReference>
<feature type="region of interest" description="Disordered" evidence="4">
    <location>
        <begin position="484"/>
        <end position="510"/>
    </location>
</feature>
<protein>
    <recommendedName>
        <fullName evidence="5">RRM domain-containing protein</fullName>
    </recommendedName>
</protein>
<dbReference type="VEuPathDB" id="FungiDB:PV09_08750"/>
<evidence type="ECO:0000256" key="1">
    <source>
        <dbReference type="ARBA" id="ARBA00022737"/>
    </source>
</evidence>
<feature type="compositionally biased region" description="Polar residues" evidence="4">
    <location>
        <begin position="141"/>
        <end position="159"/>
    </location>
</feature>
<dbReference type="EMBL" id="KN847575">
    <property type="protein sequence ID" value="KIV99572.1"/>
    <property type="molecule type" value="Genomic_DNA"/>
</dbReference>
<evidence type="ECO:0000313" key="7">
    <source>
        <dbReference type="Proteomes" id="UP000053259"/>
    </source>
</evidence>
<dbReference type="RefSeq" id="XP_016209442.1">
    <property type="nucleotide sequence ID" value="XM_016362702.1"/>
</dbReference>
<gene>
    <name evidence="6" type="ORF">PV09_08750</name>
</gene>
<dbReference type="SUPFAM" id="SSF54928">
    <property type="entry name" value="RNA-binding domain, RBD"/>
    <property type="match status" value="2"/>
</dbReference>
<accession>A0A0D1ZYT1</accession>
<dbReference type="PANTHER" id="PTHR24012">
    <property type="entry name" value="RNA BINDING PROTEIN"/>
    <property type="match status" value="1"/>
</dbReference>
<dbReference type="HOGENOM" id="CLU_029565_1_0_1"/>
<organism evidence="6 7">
    <name type="scientific">Verruconis gallopava</name>
    <dbReference type="NCBI Taxonomy" id="253628"/>
    <lineage>
        <taxon>Eukaryota</taxon>
        <taxon>Fungi</taxon>
        <taxon>Dikarya</taxon>
        <taxon>Ascomycota</taxon>
        <taxon>Pezizomycotina</taxon>
        <taxon>Dothideomycetes</taxon>
        <taxon>Pleosporomycetidae</taxon>
        <taxon>Venturiales</taxon>
        <taxon>Sympoventuriaceae</taxon>
        <taxon>Verruconis</taxon>
    </lineage>
</organism>
<keyword evidence="7" id="KW-1185">Reference proteome</keyword>
<dbReference type="InterPro" id="IPR000504">
    <property type="entry name" value="RRM_dom"/>
</dbReference>
<dbReference type="GeneID" id="27316723"/>
<feature type="domain" description="RRM" evidence="5">
    <location>
        <begin position="371"/>
        <end position="452"/>
    </location>
</feature>
<dbReference type="InterPro" id="IPR035979">
    <property type="entry name" value="RBD_domain_sf"/>
</dbReference>
<evidence type="ECO:0000259" key="5">
    <source>
        <dbReference type="PROSITE" id="PS50102"/>
    </source>
</evidence>
<evidence type="ECO:0000313" key="6">
    <source>
        <dbReference type="EMBL" id="KIV99572.1"/>
    </source>
</evidence>